<name>A0A6N6VHR1_9HYPH</name>
<feature type="transmembrane region" description="Helical" evidence="1">
    <location>
        <begin position="43"/>
        <end position="63"/>
    </location>
</feature>
<dbReference type="InterPro" id="IPR021330">
    <property type="entry name" value="DUF2939"/>
</dbReference>
<keyword evidence="1" id="KW-0472">Membrane</keyword>
<keyword evidence="3" id="KW-1185">Reference proteome</keyword>
<keyword evidence="1" id="KW-1133">Transmembrane helix</keyword>
<evidence type="ECO:0000313" key="2">
    <source>
        <dbReference type="EMBL" id="KAB7740291.1"/>
    </source>
</evidence>
<organism evidence="2 3">
    <name type="scientific">Parvibaculum sedimenti</name>
    <dbReference type="NCBI Taxonomy" id="2608632"/>
    <lineage>
        <taxon>Bacteria</taxon>
        <taxon>Pseudomonadati</taxon>
        <taxon>Pseudomonadota</taxon>
        <taxon>Alphaproteobacteria</taxon>
        <taxon>Hyphomicrobiales</taxon>
        <taxon>Parvibaculaceae</taxon>
        <taxon>Parvibaculum</taxon>
    </lineage>
</organism>
<sequence>MAPSRVGGISVGNPVYWGLGTALAAALAGGLAWTVASGRLGRSAPYVVCLVVFATLWTAWAYWAIYDLQISLDRGDKVRLASLVDWTSVREGIRDDLKAAYTNKIIAPDPRVQALSQAMSGAMIDRMVDAQINPSTLSDMARSGFGGSDPMGQIRYAFFEGSPLVFRMDIGPEGSATDHQTIYLLEWNLGWRLKRIIVAPYLLNQPPR</sequence>
<proteinExistence type="predicted"/>
<protein>
    <submittedName>
        <fullName evidence="2">DUF2939 domain-containing protein</fullName>
    </submittedName>
</protein>
<comment type="caution">
    <text evidence="2">The sequence shown here is derived from an EMBL/GenBank/DDBJ whole genome shotgun (WGS) entry which is preliminary data.</text>
</comment>
<dbReference type="Proteomes" id="UP000468901">
    <property type="component" value="Unassembled WGS sequence"/>
</dbReference>
<reference evidence="2 3" key="1">
    <citation type="submission" date="2019-09" db="EMBL/GenBank/DDBJ databases">
        <title>Parvibaculum sedimenti sp. nov., isolated from sediment.</title>
        <authorList>
            <person name="Wang Y."/>
        </authorList>
    </citation>
    <scope>NUCLEOTIDE SEQUENCE [LARGE SCALE GENOMIC DNA]</scope>
    <source>
        <strain evidence="2 3">HXT-9</strain>
    </source>
</reference>
<evidence type="ECO:0000313" key="3">
    <source>
        <dbReference type="Proteomes" id="UP000468901"/>
    </source>
</evidence>
<dbReference type="Pfam" id="PF11159">
    <property type="entry name" value="DUF2939"/>
    <property type="match status" value="1"/>
</dbReference>
<dbReference type="AlphaFoldDB" id="A0A6N6VHR1"/>
<keyword evidence="1" id="KW-0812">Transmembrane</keyword>
<feature type="transmembrane region" description="Helical" evidence="1">
    <location>
        <begin position="15"/>
        <end position="36"/>
    </location>
</feature>
<evidence type="ECO:0000256" key="1">
    <source>
        <dbReference type="SAM" id="Phobius"/>
    </source>
</evidence>
<dbReference type="EMBL" id="WESC01000007">
    <property type="protein sequence ID" value="KAB7740291.1"/>
    <property type="molecule type" value="Genomic_DNA"/>
</dbReference>
<accession>A0A6N6VHR1</accession>
<gene>
    <name evidence="2" type="ORF">F2P47_09835</name>
</gene>